<evidence type="ECO:0000313" key="3">
    <source>
        <dbReference type="Proteomes" id="UP000316726"/>
    </source>
</evidence>
<keyword evidence="3" id="KW-1185">Reference proteome</keyword>
<dbReference type="Proteomes" id="UP000316726">
    <property type="component" value="Chromosome 19"/>
</dbReference>
<dbReference type="InterPro" id="IPR011047">
    <property type="entry name" value="Quinoprotein_ADH-like_sf"/>
</dbReference>
<reference evidence="2 3" key="1">
    <citation type="submission" date="2018-07" db="EMBL/GenBank/DDBJ databases">
        <title>The complete nuclear genome of the prasinophyte Chloropicon primus (CCMP1205).</title>
        <authorList>
            <person name="Pombert J.-F."/>
            <person name="Otis C."/>
            <person name="Turmel M."/>
            <person name="Lemieux C."/>
        </authorList>
    </citation>
    <scope>NUCLEOTIDE SEQUENCE [LARGE SCALE GENOMIC DNA]</scope>
    <source>
        <strain evidence="2 3">CCMP1205</strain>
    </source>
</reference>
<dbReference type="AlphaFoldDB" id="A0A5B8N0R9"/>
<dbReference type="InterPro" id="IPR052918">
    <property type="entry name" value="Motility_Chemotaxis_Reg"/>
</dbReference>
<dbReference type="OrthoDB" id="167314at2759"/>
<feature type="chain" id="PRO_5023108499" description="Beta-propeller repeat protein" evidence="1">
    <location>
        <begin position="28"/>
        <end position="487"/>
    </location>
</feature>
<proteinExistence type="predicted"/>
<dbReference type="SUPFAM" id="SSF50998">
    <property type="entry name" value="Quinoprotein alcohol dehydrogenase-like"/>
    <property type="match status" value="2"/>
</dbReference>
<dbReference type="PANTHER" id="PTHR35580:SF1">
    <property type="entry name" value="PHYTASE-LIKE DOMAIN-CONTAINING PROTEIN"/>
    <property type="match status" value="1"/>
</dbReference>
<keyword evidence="1" id="KW-0732">Signal</keyword>
<accession>A0A5B8N0R9</accession>
<gene>
    <name evidence="2" type="ORF">A3770_19p83640</name>
</gene>
<dbReference type="PANTHER" id="PTHR35580">
    <property type="entry name" value="CELL SURFACE GLYCOPROTEIN (S-LAYER PROTEIN)-LIKE PROTEIN"/>
    <property type="match status" value="1"/>
</dbReference>
<evidence type="ECO:0008006" key="4">
    <source>
        <dbReference type="Google" id="ProtNLM"/>
    </source>
</evidence>
<evidence type="ECO:0000256" key="1">
    <source>
        <dbReference type="SAM" id="SignalP"/>
    </source>
</evidence>
<protein>
    <recommendedName>
        <fullName evidence="4">Beta-propeller repeat protein</fullName>
    </recommendedName>
</protein>
<dbReference type="Gene3D" id="2.40.128.630">
    <property type="match status" value="1"/>
</dbReference>
<evidence type="ECO:0000313" key="2">
    <source>
        <dbReference type="EMBL" id="QDZ25846.1"/>
    </source>
</evidence>
<feature type="signal peptide" evidence="1">
    <location>
        <begin position="1"/>
        <end position="27"/>
    </location>
</feature>
<organism evidence="2 3">
    <name type="scientific">Chloropicon primus</name>
    <dbReference type="NCBI Taxonomy" id="1764295"/>
    <lineage>
        <taxon>Eukaryota</taxon>
        <taxon>Viridiplantae</taxon>
        <taxon>Chlorophyta</taxon>
        <taxon>Chloropicophyceae</taxon>
        <taxon>Chloropicales</taxon>
        <taxon>Chloropicaceae</taxon>
        <taxon>Chloropicon</taxon>
    </lineage>
</organism>
<dbReference type="EMBL" id="CP031052">
    <property type="protein sequence ID" value="QDZ25846.1"/>
    <property type="molecule type" value="Genomic_DNA"/>
</dbReference>
<sequence>MGRRLVVKTALAWVLVLLVWVTPGVVASTYEGGGESYRMRWVQTVSGLGTDEGTAVTVAQNGGGTTVYFTGKVGSGGTGAQLGSFQLPEGSGVVAALEATTGNVLWAVSLSSDSDQGGEQCFTGIAADGESVYVTGWWTGEGFTFTGSTINLRSSSNSKDSFVAKLSATDGELLWIKTFAGWYDALLTAIALEGGDLVVAGTFEGSAALFRTTFSSRGAKDVLVAKLSTSHGAPLWGKVFGGTSNDGANTVAVRNGAVYAAGYFSGDDAKFGSNTLSANGGTDAYIVKLGTSDGALAWVKTIGSSNDDVVNGLGLSNEAVYVTGRFGGGTAQLGSDLSMSSSSADGFVAKLKPSSGEVQWTRTIGGDGNNDEGNSIAVAGEVYVTGHFAGSGVQFGSATLSTASTSSRAMYLAALEASSGEIQSVWQYGGSTDNDVDSGEALALDSYGNAYIAGNFKGEDVTLGQNVVTLTTQEVDALVIKVGGSGS</sequence>
<name>A0A5B8N0R9_9CHLO</name>